<feature type="domain" description="HTH APSES-type" evidence="8">
    <location>
        <begin position="1"/>
        <end position="94"/>
    </location>
</feature>
<evidence type="ECO:0000256" key="4">
    <source>
        <dbReference type="ARBA" id="ARBA00023043"/>
    </source>
</evidence>
<dbReference type="GO" id="GO:0030907">
    <property type="term" value="C:MBF transcription complex"/>
    <property type="evidence" value="ECO:0007669"/>
    <property type="project" value="TreeGrafter"/>
</dbReference>
<evidence type="ECO:0000313" key="10">
    <source>
        <dbReference type="Proteomes" id="UP001203852"/>
    </source>
</evidence>
<evidence type="ECO:0000256" key="3">
    <source>
        <dbReference type="ARBA" id="ARBA00022969"/>
    </source>
</evidence>
<proteinExistence type="predicted"/>
<dbReference type="EMBL" id="MU404356">
    <property type="protein sequence ID" value="KAI1611269.1"/>
    <property type="molecule type" value="Genomic_DNA"/>
</dbReference>
<dbReference type="InterPro" id="IPR051642">
    <property type="entry name" value="SWI6-like"/>
</dbReference>
<dbReference type="GO" id="GO:0030435">
    <property type="term" value="P:sporulation resulting in formation of a cellular spore"/>
    <property type="evidence" value="ECO:0007669"/>
    <property type="project" value="UniProtKB-KW"/>
</dbReference>
<evidence type="ECO:0000256" key="5">
    <source>
        <dbReference type="ARBA" id="ARBA00023321"/>
    </source>
</evidence>
<evidence type="ECO:0000259" key="8">
    <source>
        <dbReference type="PROSITE" id="PS51299"/>
    </source>
</evidence>
<dbReference type="SMART" id="SM01252">
    <property type="entry name" value="KilA-N"/>
    <property type="match status" value="1"/>
</dbReference>
<keyword evidence="2" id="KW-0677">Repeat</keyword>
<dbReference type="GO" id="GO:0003677">
    <property type="term" value="F:DNA binding"/>
    <property type="evidence" value="ECO:0007669"/>
    <property type="project" value="InterPro"/>
</dbReference>
<feature type="compositionally biased region" description="Basic and acidic residues" evidence="7">
    <location>
        <begin position="129"/>
        <end position="146"/>
    </location>
</feature>
<sequence>MNVRGLLVMLRESDSWLNASQITKLAGVEQGRKIRVAEDQIEGEYERIIGGYAPYQGIWVQYEYGRRLAREYNVEQTLLPLLEYDATTDRSRPPSQPARTLPRGNVPKAVRVPSFEPKAQIQAPQRKTVPADRPHAGSSVHDKQRSEQSSNALASREEWLDSSESEDELSRIFESEDVEALRPTVISDVSPAPQPPVNMNSKRKRQSEPQGHVSDEPTHAQKRPKQTHVLSDDKSEVFQDYSQVSAQLLSRTIRNALLDPKTTIPSSLEEYGHGTRNASIGVGVGRTRKNADEYSMNAHSTFSRTRRERLGELGLWFDRRQLADNNAVMRSIEKVRAKVPWDQMSQEEQQKVRKQVKRKIFHQRYQEGRSQSYFISQLLKLANQSGVSNDAILGLLLQQQKSRETLVDLFSGLVGVNESGTLSVNKVMVENYEGWETE</sequence>
<dbReference type="AlphaFoldDB" id="A0AAN6DTX2"/>
<evidence type="ECO:0000256" key="1">
    <source>
        <dbReference type="ARBA" id="ARBA00019309"/>
    </source>
</evidence>
<keyword evidence="5" id="KW-0183">Conidiation</keyword>
<organism evidence="9 10">
    <name type="scientific">Exophiala viscosa</name>
    <dbReference type="NCBI Taxonomy" id="2486360"/>
    <lineage>
        <taxon>Eukaryota</taxon>
        <taxon>Fungi</taxon>
        <taxon>Dikarya</taxon>
        <taxon>Ascomycota</taxon>
        <taxon>Pezizomycotina</taxon>
        <taxon>Eurotiomycetes</taxon>
        <taxon>Chaetothyriomycetidae</taxon>
        <taxon>Chaetothyriales</taxon>
        <taxon>Herpotrichiellaceae</taxon>
        <taxon>Exophiala</taxon>
    </lineage>
</organism>
<evidence type="ECO:0000256" key="7">
    <source>
        <dbReference type="SAM" id="MobiDB-lite"/>
    </source>
</evidence>
<evidence type="ECO:0000313" key="9">
    <source>
        <dbReference type="EMBL" id="KAI1611269.1"/>
    </source>
</evidence>
<keyword evidence="3" id="KW-0749">Sporulation</keyword>
<evidence type="ECO:0000256" key="2">
    <source>
        <dbReference type="ARBA" id="ARBA00022737"/>
    </source>
</evidence>
<name>A0AAN6DTX2_9EURO</name>
<dbReference type="Proteomes" id="UP001203852">
    <property type="component" value="Unassembled WGS sequence"/>
</dbReference>
<reference evidence="9" key="1">
    <citation type="journal article" date="2022" name="bioRxiv">
        <title>Deciphering the potential niche of two novel black yeast fungi from a biological soil crust based on their genomes, phenotypes, and melanin regulation.</title>
        <authorList>
            <consortium name="DOE Joint Genome Institute"/>
            <person name="Carr E.C."/>
            <person name="Barton Q."/>
            <person name="Grambo S."/>
            <person name="Sullivan M."/>
            <person name="Renfro C.M."/>
            <person name="Kuo A."/>
            <person name="Pangilinan J."/>
            <person name="Lipzen A."/>
            <person name="Keymanesh K."/>
            <person name="Savage E."/>
            <person name="Barry K."/>
            <person name="Grigoriev I.V."/>
            <person name="Riekhof W.R."/>
            <person name="Harris S.S."/>
        </authorList>
    </citation>
    <scope>NUCLEOTIDE SEQUENCE</scope>
    <source>
        <strain evidence="9">JF 03-4F</strain>
    </source>
</reference>
<feature type="region of interest" description="Disordered" evidence="7">
    <location>
        <begin position="182"/>
        <end position="234"/>
    </location>
</feature>
<dbReference type="GO" id="GO:0033309">
    <property type="term" value="C:SBF transcription complex"/>
    <property type="evidence" value="ECO:0007669"/>
    <property type="project" value="TreeGrafter"/>
</dbReference>
<dbReference type="GO" id="GO:0000981">
    <property type="term" value="F:DNA-binding transcription factor activity, RNA polymerase II-specific"/>
    <property type="evidence" value="ECO:0007669"/>
    <property type="project" value="UniProtKB-ARBA"/>
</dbReference>
<dbReference type="InterPro" id="IPR018004">
    <property type="entry name" value="KilA/APSES_HTH"/>
</dbReference>
<keyword evidence="10" id="KW-1185">Reference proteome</keyword>
<comment type="caution">
    <text evidence="9">The sequence shown here is derived from an EMBL/GenBank/DDBJ whole genome shotgun (WGS) entry which is preliminary data.</text>
</comment>
<dbReference type="PROSITE" id="PS51299">
    <property type="entry name" value="HTH_APSES"/>
    <property type="match status" value="1"/>
</dbReference>
<dbReference type="GO" id="GO:0048315">
    <property type="term" value="P:conidium formation"/>
    <property type="evidence" value="ECO:0007669"/>
    <property type="project" value="UniProtKB-KW"/>
</dbReference>
<protein>
    <recommendedName>
        <fullName evidence="1">Cell pattern formation-associated protein stuA</fullName>
    </recommendedName>
    <alternativeName>
        <fullName evidence="6">Stunted protein A</fullName>
    </alternativeName>
</protein>
<dbReference type="SUPFAM" id="SSF54616">
    <property type="entry name" value="DNA-binding domain of Mlu1-box binding protein MBP1"/>
    <property type="match status" value="1"/>
</dbReference>
<dbReference type="PANTHER" id="PTHR43828:SF10">
    <property type="entry name" value="ANKYRIN REPEAT-CONTAINING PROTEIN YAR1"/>
    <property type="match status" value="1"/>
</dbReference>
<evidence type="ECO:0000256" key="6">
    <source>
        <dbReference type="ARBA" id="ARBA00031907"/>
    </source>
</evidence>
<dbReference type="InterPro" id="IPR036887">
    <property type="entry name" value="HTH_APSES_sf"/>
</dbReference>
<accession>A0AAN6DTX2</accession>
<gene>
    <name evidence="9" type="ORF">EDD36DRAFT_284303</name>
</gene>
<keyword evidence="4" id="KW-0040">ANK repeat</keyword>
<dbReference type="Gene3D" id="3.10.260.10">
    <property type="entry name" value="Transcription regulator HTH, APSES-type DNA-binding domain"/>
    <property type="match status" value="1"/>
</dbReference>
<feature type="region of interest" description="Disordered" evidence="7">
    <location>
        <begin position="85"/>
        <end position="170"/>
    </location>
</feature>
<dbReference type="PANTHER" id="PTHR43828">
    <property type="entry name" value="ASPARAGINASE"/>
    <property type="match status" value="1"/>
</dbReference>
<dbReference type="InterPro" id="IPR003163">
    <property type="entry name" value="Tscrpt_reg_HTH_APSES-type"/>
</dbReference>